<comment type="caution">
    <text evidence="7">The sequence shown here is derived from an EMBL/GenBank/DDBJ whole genome shotgun (WGS) entry which is preliminary data.</text>
</comment>
<dbReference type="InterPro" id="IPR058924">
    <property type="entry name" value="AGPR_dimerisation_dom"/>
</dbReference>
<dbReference type="GO" id="GO:0051287">
    <property type="term" value="F:NAD binding"/>
    <property type="evidence" value="ECO:0007669"/>
    <property type="project" value="InterPro"/>
</dbReference>
<sequence>MAKTKVGIINVTGYAGAELARLLFQHPDVELASVTGRSAAGRRVGDVFPHLANINLTIEPEIGDVALAFSAMPHKESARQILPLLGRGIRVVDISADFRLKDAAEYQSWYDVTHPAPQLLEQAVYGLPELYRTQIVSAQLVANPGCYPTGAILALAPIVKAGLIEPDIIVDSKSGVSGAGRTLSLHTHFPETNEDVTAYALGGHRHLAEIIQELNLLYPGSLSSITFVPHLIPMTRGILTTAYAPLSPGKVSIDEKERERLFQLYLDFYKDEPFVRVVESPPHTKHSWGNNMCFVHPTIDARAGRFIVVSSIDNLVKGAAGQAVQNMN</sequence>
<dbReference type="NCBIfam" id="TIGR01850">
    <property type="entry name" value="argC"/>
    <property type="match status" value="1"/>
</dbReference>
<organism evidence="7">
    <name type="scientific">marine sediment metagenome</name>
    <dbReference type="NCBI Taxonomy" id="412755"/>
    <lineage>
        <taxon>unclassified sequences</taxon>
        <taxon>metagenomes</taxon>
        <taxon>ecological metagenomes</taxon>
    </lineage>
</organism>
<dbReference type="AlphaFoldDB" id="X1RKQ5"/>
<dbReference type="InterPro" id="IPR023013">
    <property type="entry name" value="AGPR_AS"/>
</dbReference>
<accession>X1RKQ5</accession>
<evidence type="ECO:0000256" key="5">
    <source>
        <dbReference type="ARBA" id="ARBA00029440"/>
    </source>
</evidence>
<dbReference type="SUPFAM" id="SSF55347">
    <property type="entry name" value="Glyceraldehyde-3-phosphate dehydrogenase-like, C-terminal domain"/>
    <property type="match status" value="1"/>
</dbReference>
<evidence type="ECO:0000256" key="1">
    <source>
        <dbReference type="ARBA" id="ARBA00022571"/>
    </source>
</evidence>
<keyword evidence="2" id="KW-0028">Amino-acid biosynthesis</keyword>
<feature type="non-terminal residue" evidence="7">
    <location>
        <position position="328"/>
    </location>
</feature>
<dbReference type="GO" id="GO:0070401">
    <property type="term" value="F:NADP+ binding"/>
    <property type="evidence" value="ECO:0007669"/>
    <property type="project" value="InterPro"/>
</dbReference>
<dbReference type="InterPro" id="IPR036291">
    <property type="entry name" value="NAD(P)-bd_dom_sf"/>
</dbReference>
<protein>
    <recommendedName>
        <fullName evidence="6">Semialdehyde dehydrogenase NAD-binding domain-containing protein</fullName>
    </recommendedName>
</protein>
<evidence type="ECO:0000256" key="3">
    <source>
        <dbReference type="ARBA" id="ARBA00022857"/>
    </source>
</evidence>
<dbReference type="InterPro" id="IPR050085">
    <property type="entry name" value="AGPR"/>
</dbReference>
<evidence type="ECO:0000259" key="6">
    <source>
        <dbReference type="SMART" id="SM00859"/>
    </source>
</evidence>
<dbReference type="PROSITE" id="PS01224">
    <property type="entry name" value="ARGC"/>
    <property type="match status" value="1"/>
</dbReference>
<dbReference type="Gene3D" id="3.30.360.10">
    <property type="entry name" value="Dihydrodipicolinate Reductase, domain 2"/>
    <property type="match status" value="1"/>
</dbReference>
<dbReference type="InterPro" id="IPR000706">
    <property type="entry name" value="AGPR_type-1"/>
</dbReference>
<dbReference type="HAMAP" id="MF_00150">
    <property type="entry name" value="ArgC_type1"/>
    <property type="match status" value="1"/>
</dbReference>
<dbReference type="GO" id="GO:0006526">
    <property type="term" value="P:L-arginine biosynthetic process"/>
    <property type="evidence" value="ECO:0007669"/>
    <property type="project" value="UniProtKB-KW"/>
</dbReference>
<dbReference type="InterPro" id="IPR000534">
    <property type="entry name" value="Semialdehyde_DH_NAD-bd"/>
</dbReference>
<proteinExistence type="inferred from homology"/>
<comment type="pathway">
    <text evidence="5">Amino-acid biosynthesis.</text>
</comment>
<dbReference type="EMBL" id="BARW01006834">
    <property type="protein sequence ID" value="GAI81357.1"/>
    <property type="molecule type" value="Genomic_DNA"/>
</dbReference>
<reference evidence="7" key="1">
    <citation type="journal article" date="2014" name="Front. Microbiol.">
        <title>High frequency of phylogenetically diverse reductive dehalogenase-homologous genes in deep subseafloor sedimentary metagenomes.</title>
        <authorList>
            <person name="Kawai M."/>
            <person name="Futagami T."/>
            <person name="Toyoda A."/>
            <person name="Takaki Y."/>
            <person name="Nishi S."/>
            <person name="Hori S."/>
            <person name="Arai W."/>
            <person name="Tsubouchi T."/>
            <person name="Morono Y."/>
            <person name="Uchiyama I."/>
            <person name="Ito T."/>
            <person name="Fujiyama A."/>
            <person name="Inagaki F."/>
            <person name="Takami H."/>
        </authorList>
    </citation>
    <scope>NUCLEOTIDE SEQUENCE</scope>
    <source>
        <strain evidence="7">Expedition CK06-06</strain>
    </source>
</reference>
<keyword evidence="1" id="KW-0055">Arginine biosynthesis</keyword>
<dbReference type="PANTHER" id="PTHR32338:SF10">
    <property type="entry name" value="N-ACETYL-GAMMA-GLUTAMYL-PHOSPHATE REDUCTASE, CHLOROPLASTIC-RELATED"/>
    <property type="match status" value="1"/>
</dbReference>
<dbReference type="PANTHER" id="PTHR32338">
    <property type="entry name" value="N-ACETYL-GAMMA-GLUTAMYL-PHOSPHATE REDUCTASE, CHLOROPLASTIC-RELATED-RELATED"/>
    <property type="match status" value="1"/>
</dbReference>
<dbReference type="Gene3D" id="3.40.50.720">
    <property type="entry name" value="NAD(P)-binding Rossmann-like Domain"/>
    <property type="match status" value="1"/>
</dbReference>
<keyword evidence="3" id="KW-0521">NADP</keyword>
<dbReference type="Pfam" id="PF01118">
    <property type="entry name" value="Semialdhyde_dh"/>
    <property type="match status" value="1"/>
</dbReference>
<dbReference type="SUPFAM" id="SSF51735">
    <property type="entry name" value="NAD(P)-binding Rossmann-fold domains"/>
    <property type="match status" value="1"/>
</dbReference>
<dbReference type="CDD" id="cd17895">
    <property type="entry name" value="AGPR_1_N"/>
    <property type="match status" value="1"/>
</dbReference>
<evidence type="ECO:0000256" key="4">
    <source>
        <dbReference type="ARBA" id="ARBA00023002"/>
    </source>
</evidence>
<dbReference type="CDD" id="cd23934">
    <property type="entry name" value="AGPR_1_C"/>
    <property type="match status" value="1"/>
</dbReference>
<dbReference type="Pfam" id="PF22698">
    <property type="entry name" value="Semialdhyde_dhC_1"/>
    <property type="match status" value="1"/>
</dbReference>
<dbReference type="SMART" id="SM00859">
    <property type="entry name" value="Semialdhyde_dh"/>
    <property type="match status" value="1"/>
</dbReference>
<evidence type="ECO:0000313" key="7">
    <source>
        <dbReference type="EMBL" id="GAI81357.1"/>
    </source>
</evidence>
<gene>
    <name evidence="7" type="ORF">S12H4_14340</name>
</gene>
<name>X1RKQ5_9ZZZZ</name>
<feature type="domain" description="Semialdehyde dehydrogenase NAD-binding" evidence="6">
    <location>
        <begin position="5"/>
        <end position="138"/>
    </location>
</feature>
<dbReference type="GO" id="GO:0003942">
    <property type="term" value="F:N-acetyl-gamma-glutamyl-phosphate reductase activity"/>
    <property type="evidence" value="ECO:0007669"/>
    <property type="project" value="InterPro"/>
</dbReference>
<evidence type="ECO:0000256" key="2">
    <source>
        <dbReference type="ARBA" id="ARBA00022605"/>
    </source>
</evidence>
<keyword evidence="4" id="KW-0560">Oxidoreductase</keyword>